<dbReference type="Proteomes" id="UP000054843">
    <property type="component" value="Unassembled WGS sequence"/>
</dbReference>
<reference evidence="1 2" key="1">
    <citation type="submission" date="2015-01" db="EMBL/GenBank/DDBJ databases">
        <title>Evolution of Trichinella species and genotypes.</title>
        <authorList>
            <person name="Korhonen P.K."/>
            <person name="Edoardo P."/>
            <person name="Giuseppe L.R."/>
            <person name="Gasser R.B."/>
        </authorList>
    </citation>
    <scope>NUCLEOTIDE SEQUENCE [LARGE SCALE GENOMIC DNA]</scope>
    <source>
        <strain evidence="1">ISS1980</strain>
    </source>
</reference>
<evidence type="ECO:0000313" key="2">
    <source>
        <dbReference type="Proteomes" id="UP000054843"/>
    </source>
</evidence>
<evidence type="ECO:0000313" key="1">
    <source>
        <dbReference type="EMBL" id="KRZ67889.1"/>
    </source>
</evidence>
<keyword evidence="2" id="KW-1185">Reference proteome</keyword>
<organism evidence="1 2">
    <name type="scientific">Trichinella papuae</name>
    <dbReference type="NCBI Taxonomy" id="268474"/>
    <lineage>
        <taxon>Eukaryota</taxon>
        <taxon>Metazoa</taxon>
        <taxon>Ecdysozoa</taxon>
        <taxon>Nematoda</taxon>
        <taxon>Enoplea</taxon>
        <taxon>Dorylaimia</taxon>
        <taxon>Trichinellida</taxon>
        <taxon>Trichinellidae</taxon>
        <taxon>Trichinella</taxon>
    </lineage>
</organism>
<comment type="caution">
    <text evidence="1">The sequence shown here is derived from an EMBL/GenBank/DDBJ whole genome shotgun (WGS) entry which is preliminary data.</text>
</comment>
<name>A0A0V1M7Z5_9BILA</name>
<dbReference type="AlphaFoldDB" id="A0A0V1M7Z5"/>
<dbReference type="EMBL" id="JYDO01000181">
    <property type="protein sequence ID" value="KRZ67889.1"/>
    <property type="molecule type" value="Genomic_DNA"/>
</dbReference>
<sequence>MQITIAIKVPYRQYKEWSKEKVKTRTTRSKSRTARCTEQERKIGKCDFLCVLIL</sequence>
<protein>
    <submittedName>
        <fullName evidence="1">Uncharacterized protein</fullName>
    </submittedName>
</protein>
<gene>
    <name evidence="1" type="ORF">T10_8492</name>
</gene>
<proteinExistence type="predicted"/>
<accession>A0A0V1M7Z5</accession>